<organism evidence="9">
    <name type="scientific">marine sediment metagenome</name>
    <dbReference type="NCBI Taxonomy" id="412755"/>
    <lineage>
        <taxon>unclassified sequences</taxon>
        <taxon>metagenomes</taxon>
        <taxon>ecological metagenomes</taxon>
    </lineage>
</organism>
<dbReference type="CDD" id="cd06261">
    <property type="entry name" value="TM_PBP2"/>
    <property type="match status" value="1"/>
</dbReference>
<dbReference type="GO" id="GO:0055085">
    <property type="term" value="P:transmembrane transport"/>
    <property type="evidence" value="ECO:0007669"/>
    <property type="project" value="InterPro"/>
</dbReference>
<evidence type="ECO:0000256" key="5">
    <source>
        <dbReference type="ARBA" id="ARBA00022989"/>
    </source>
</evidence>
<feature type="transmembrane region" description="Helical" evidence="7">
    <location>
        <begin position="12"/>
        <end position="35"/>
    </location>
</feature>
<reference evidence="9" key="1">
    <citation type="journal article" date="2015" name="Nature">
        <title>Complex archaea that bridge the gap between prokaryotes and eukaryotes.</title>
        <authorList>
            <person name="Spang A."/>
            <person name="Saw J.H."/>
            <person name="Jorgensen S.L."/>
            <person name="Zaremba-Niedzwiedzka K."/>
            <person name="Martijn J."/>
            <person name="Lind A.E."/>
            <person name="van Eijk R."/>
            <person name="Schleper C."/>
            <person name="Guy L."/>
            <person name="Ettema T.J."/>
        </authorList>
    </citation>
    <scope>NUCLEOTIDE SEQUENCE</scope>
</reference>
<feature type="domain" description="ABC transmembrane type-1" evidence="8">
    <location>
        <begin position="1"/>
        <end position="167"/>
    </location>
</feature>
<keyword evidence="5 7" id="KW-1133">Transmembrane helix</keyword>
<feature type="transmembrane region" description="Helical" evidence="7">
    <location>
        <begin position="117"/>
        <end position="138"/>
    </location>
</feature>
<feature type="transmembrane region" description="Helical" evidence="7">
    <location>
        <begin position="89"/>
        <end position="111"/>
    </location>
</feature>
<evidence type="ECO:0000256" key="7">
    <source>
        <dbReference type="SAM" id="Phobius"/>
    </source>
</evidence>
<dbReference type="PANTHER" id="PTHR32243:SF52">
    <property type="entry name" value="ABC TRANSPORTER PERMEASE PROTEIN"/>
    <property type="match status" value="1"/>
</dbReference>
<evidence type="ECO:0000256" key="3">
    <source>
        <dbReference type="ARBA" id="ARBA00022475"/>
    </source>
</evidence>
<dbReference type="InterPro" id="IPR035906">
    <property type="entry name" value="MetI-like_sf"/>
</dbReference>
<dbReference type="AlphaFoldDB" id="A0A0F8YDH0"/>
<gene>
    <name evidence="9" type="ORF">LCGC14_2833650</name>
</gene>
<keyword evidence="4 7" id="KW-0812">Transmembrane</keyword>
<accession>A0A0F8YDH0</accession>
<feature type="transmembrane region" description="Helical" evidence="7">
    <location>
        <begin position="145"/>
        <end position="167"/>
    </location>
</feature>
<protein>
    <recommendedName>
        <fullName evidence="8">ABC transmembrane type-1 domain-containing protein</fullName>
    </recommendedName>
</protein>
<evidence type="ECO:0000259" key="8">
    <source>
        <dbReference type="PROSITE" id="PS50928"/>
    </source>
</evidence>
<dbReference type="SUPFAM" id="SSF161098">
    <property type="entry name" value="MetI-like"/>
    <property type="match status" value="1"/>
</dbReference>
<feature type="transmembrane region" description="Helical" evidence="7">
    <location>
        <begin position="47"/>
        <end position="68"/>
    </location>
</feature>
<evidence type="ECO:0000256" key="2">
    <source>
        <dbReference type="ARBA" id="ARBA00022448"/>
    </source>
</evidence>
<comment type="subcellular location">
    <subcellularLocation>
        <location evidence="1">Cell membrane</location>
        <topology evidence="1">Multi-pass membrane protein</topology>
    </subcellularLocation>
</comment>
<keyword evidence="3" id="KW-1003">Cell membrane</keyword>
<dbReference type="EMBL" id="LAZR01054033">
    <property type="protein sequence ID" value="KKK79423.1"/>
    <property type="molecule type" value="Genomic_DNA"/>
</dbReference>
<keyword evidence="2" id="KW-0813">Transport</keyword>
<sequence>IFSRFKRGWIRPTLFAVLTTNMIPPAVILLPLFLFARKLNLYDTHSMMIIVYVAYNLAFVIWMLRSFFLEIPKEIEESALIDGCSRLGVLFRIVLPLSAPAIAATAILAFIFSWNEFIIALVLTSRNAFTLPILATGLISAKGILWGEIAATSTFITIPEVIFIFFAQKHIVRGLTMGAVKG</sequence>
<dbReference type="Gene3D" id="1.10.3720.10">
    <property type="entry name" value="MetI-like"/>
    <property type="match status" value="1"/>
</dbReference>
<dbReference type="PROSITE" id="PS50928">
    <property type="entry name" value="ABC_TM1"/>
    <property type="match status" value="1"/>
</dbReference>
<dbReference type="InterPro" id="IPR050901">
    <property type="entry name" value="BP-dep_ABC_trans_perm"/>
</dbReference>
<evidence type="ECO:0000256" key="1">
    <source>
        <dbReference type="ARBA" id="ARBA00004651"/>
    </source>
</evidence>
<keyword evidence="6 7" id="KW-0472">Membrane</keyword>
<name>A0A0F8YDH0_9ZZZZ</name>
<proteinExistence type="predicted"/>
<dbReference type="InterPro" id="IPR000515">
    <property type="entry name" value="MetI-like"/>
</dbReference>
<evidence type="ECO:0000256" key="6">
    <source>
        <dbReference type="ARBA" id="ARBA00023136"/>
    </source>
</evidence>
<dbReference type="Pfam" id="PF00528">
    <property type="entry name" value="BPD_transp_1"/>
    <property type="match status" value="1"/>
</dbReference>
<evidence type="ECO:0000313" key="9">
    <source>
        <dbReference type="EMBL" id="KKK79423.1"/>
    </source>
</evidence>
<dbReference type="PANTHER" id="PTHR32243">
    <property type="entry name" value="MALTOSE TRANSPORT SYSTEM PERMEASE-RELATED"/>
    <property type="match status" value="1"/>
</dbReference>
<comment type="caution">
    <text evidence="9">The sequence shown here is derived from an EMBL/GenBank/DDBJ whole genome shotgun (WGS) entry which is preliminary data.</text>
</comment>
<dbReference type="GO" id="GO:0005886">
    <property type="term" value="C:plasma membrane"/>
    <property type="evidence" value="ECO:0007669"/>
    <property type="project" value="UniProtKB-SubCell"/>
</dbReference>
<feature type="non-terminal residue" evidence="9">
    <location>
        <position position="1"/>
    </location>
</feature>
<evidence type="ECO:0000256" key="4">
    <source>
        <dbReference type="ARBA" id="ARBA00022692"/>
    </source>
</evidence>